<feature type="chain" id="PRO_5042431973" description="Scavenger receptor class F member 2" evidence="3">
    <location>
        <begin position="21"/>
        <end position="436"/>
    </location>
</feature>
<dbReference type="SUPFAM" id="SSF57184">
    <property type="entry name" value="Growth factor receptor domain"/>
    <property type="match status" value="1"/>
</dbReference>
<dbReference type="OrthoDB" id="27819at2759"/>
<organism evidence="4 5">
    <name type="scientific">Magallana gigas</name>
    <name type="common">Pacific oyster</name>
    <name type="synonym">Crassostrea gigas</name>
    <dbReference type="NCBI Taxonomy" id="29159"/>
    <lineage>
        <taxon>Eukaryota</taxon>
        <taxon>Metazoa</taxon>
        <taxon>Spiralia</taxon>
        <taxon>Lophotrochozoa</taxon>
        <taxon>Mollusca</taxon>
        <taxon>Bivalvia</taxon>
        <taxon>Autobranchia</taxon>
        <taxon>Pteriomorphia</taxon>
        <taxon>Ostreida</taxon>
        <taxon>Ostreoidea</taxon>
        <taxon>Ostreidae</taxon>
        <taxon>Magallana</taxon>
    </lineage>
</organism>
<evidence type="ECO:0000313" key="4">
    <source>
        <dbReference type="EnsemblMetazoa" id="G35291.2:cds"/>
    </source>
</evidence>
<sequence>MFRLVYGTFIVIACLAFALTQEAEESRRNPNRKKADTQCMNCVENTCDNSTGICGKCIKGFYGEKCQKSCPNTCPSCLQATGQCLSCRDGWFGPHCFFKCVLCFSCEIQSGICTTCKPTKWGPHCQDDCSRNCYICRIHNGQCVQCSRGFYGENCEKRCPNCFRGLCRPTTGACHFGCQKGYYGTHCENPCPPNCKECDRNDGTCKVEKPSKQGSIAIDENEKSTRKDPTFGMGKKPRKLTIISNPKSKMTLGTSNDATQTDSMKSFSKKMASDVHVLVEGGLDTSVKDSQLAPNETEKTGNNTKTSDQSTTTPSVAPTTPPKIEDSLKILREGGPGTSNKRPDSVPAREQKLGNLTIISNPLTKMTSNMSSAVSQAENSKKLASDLHILTEGHLDTSIKRPESKSGVQNSNSVSQTNTARKALSPFNETGTEPRK</sequence>
<keyword evidence="3" id="KW-0732">Signal</keyword>
<feature type="region of interest" description="Disordered" evidence="2">
    <location>
        <begin position="216"/>
        <end position="263"/>
    </location>
</feature>
<dbReference type="GO" id="GO:0005044">
    <property type="term" value="F:scavenger receptor activity"/>
    <property type="evidence" value="ECO:0007669"/>
    <property type="project" value="InterPro"/>
</dbReference>
<feature type="region of interest" description="Disordered" evidence="2">
    <location>
        <begin position="285"/>
        <end position="354"/>
    </location>
</feature>
<feature type="compositionally biased region" description="Low complexity" evidence="2">
    <location>
        <begin position="300"/>
        <end position="318"/>
    </location>
</feature>
<accession>A0A8W8MZG9</accession>
<evidence type="ECO:0000256" key="1">
    <source>
        <dbReference type="ARBA" id="ARBA00022536"/>
    </source>
</evidence>
<protein>
    <recommendedName>
        <fullName evidence="6">Scavenger receptor class F member 2</fullName>
    </recommendedName>
</protein>
<dbReference type="PANTHER" id="PTHR24043:SF8">
    <property type="entry name" value="EGF-LIKE DOMAIN-CONTAINING PROTEIN"/>
    <property type="match status" value="1"/>
</dbReference>
<feature type="compositionally biased region" description="Polar residues" evidence="2">
    <location>
        <begin position="406"/>
        <end position="420"/>
    </location>
</feature>
<evidence type="ECO:0000256" key="3">
    <source>
        <dbReference type="SAM" id="SignalP"/>
    </source>
</evidence>
<dbReference type="InterPro" id="IPR009030">
    <property type="entry name" value="Growth_fac_rcpt_cys_sf"/>
</dbReference>
<evidence type="ECO:0000313" key="5">
    <source>
        <dbReference type="Proteomes" id="UP000005408"/>
    </source>
</evidence>
<dbReference type="PANTHER" id="PTHR24043">
    <property type="entry name" value="SCAVENGER RECEPTOR CLASS F"/>
    <property type="match status" value="1"/>
</dbReference>
<feature type="signal peptide" evidence="3">
    <location>
        <begin position="1"/>
        <end position="20"/>
    </location>
</feature>
<name>A0A8W8MZG9_MAGGI</name>
<keyword evidence="5" id="KW-1185">Reference proteome</keyword>
<feature type="compositionally biased region" description="Basic and acidic residues" evidence="2">
    <location>
        <begin position="341"/>
        <end position="352"/>
    </location>
</feature>
<dbReference type="Proteomes" id="UP000005408">
    <property type="component" value="Unassembled WGS sequence"/>
</dbReference>
<feature type="compositionally biased region" description="Polar residues" evidence="2">
    <location>
        <begin position="427"/>
        <end position="436"/>
    </location>
</feature>
<dbReference type="AlphaFoldDB" id="A0A8W8MZG9"/>
<feature type="compositionally biased region" description="Basic and acidic residues" evidence="2">
    <location>
        <begin position="323"/>
        <end position="332"/>
    </location>
</feature>
<evidence type="ECO:0008006" key="6">
    <source>
        <dbReference type="Google" id="ProtNLM"/>
    </source>
</evidence>
<reference evidence="4" key="1">
    <citation type="submission" date="2022-08" db="UniProtKB">
        <authorList>
            <consortium name="EnsemblMetazoa"/>
        </authorList>
    </citation>
    <scope>IDENTIFICATION</scope>
    <source>
        <strain evidence="4">05x7-T-G4-1.051#20</strain>
    </source>
</reference>
<evidence type="ECO:0000256" key="2">
    <source>
        <dbReference type="SAM" id="MobiDB-lite"/>
    </source>
</evidence>
<proteinExistence type="predicted"/>
<feature type="compositionally biased region" description="Polar residues" evidence="2">
    <location>
        <begin position="242"/>
        <end position="263"/>
    </location>
</feature>
<dbReference type="EnsemblMetazoa" id="G35291.3">
    <property type="protein sequence ID" value="G35291.3:cds"/>
    <property type="gene ID" value="G35291"/>
</dbReference>
<keyword evidence="1" id="KW-0245">EGF-like domain</keyword>
<dbReference type="EnsemblMetazoa" id="G35291.2">
    <property type="protein sequence ID" value="G35291.2:cds"/>
    <property type="gene ID" value="G35291"/>
</dbReference>
<feature type="compositionally biased region" description="Basic and acidic residues" evidence="2">
    <location>
        <begin position="394"/>
        <end position="404"/>
    </location>
</feature>
<feature type="region of interest" description="Disordered" evidence="2">
    <location>
        <begin position="394"/>
        <end position="436"/>
    </location>
</feature>
<dbReference type="InterPro" id="IPR042635">
    <property type="entry name" value="MEGF10/SREC1/2-like"/>
</dbReference>
<feature type="compositionally biased region" description="Basic and acidic residues" evidence="2">
    <location>
        <begin position="220"/>
        <end position="229"/>
    </location>
</feature>